<reference evidence="4 5" key="1">
    <citation type="submission" date="2017-06" db="EMBL/GenBank/DDBJ databases">
        <title>Sequencing and comparative analysis of myxobacterial genomes.</title>
        <authorList>
            <person name="Rupp O."/>
            <person name="Goesmann A."/>
            <person name="Sogaard-Andersen L."/>
        </authorList>
    </citation>
    <scope>NUCLEOTIDE SEQUENCE [LARGE SCALE GENOMIC DNA]</scope>
    <source>
        <strain evidence="4 5">DSM 14697</strain>
    </source>
</reference>
<dbReference type="SUPFAM" id="SSF50978">
    <property type="entry name" value="WD40 repeat-like"/>
    <property type="match status" value="2"/>
</dbReference>
<feature type="repeat" description="WD" evidence="3">
    <location>
        <begin position="551"/>
        <end position="592"/>
    </location>
</feature>
<proteinExistence type="predicted"/>
<evidence type="ECO:0000256" key="2">
    <source>
        <dbReference type="ARBA" id="ARBA00022737"/>
    </source>
</evidence>
<organism evidence="4 5">
    <name type="scientific">Corallococcus macrosporus DSM 14697</name>
    <dbReference type="NCBI Taxonomy" id="1189310"/>
    <lineage>
        <taxon>Bacteria</taxon>
        <taxon>Pseudomonadati</taxon>
        <taxon>Myxococcota</taxon>
        <taxon>Myxococcia</taxon>
        <taxon>Myxococcales</taxon>
        <taxon>Cystobacterineae</taxon>
        <taxon>Myxococcaceae</taxon>
        <taxon>Corallococcus</taxon>
    </lineage>
</organism>
<dbReference type="PANTHER" id="PTHR19848">
    <property type="entry name" value="WD40 REPEAT PROTEIN"/>
    <property type="match status" value="1"/>
</dbReference>
<keyword evidence="2" id="KW-0677">Repeat</keyword>
<feature type="repeat" description="WD" evidence="3">
    <location>
        <begin position="816"/>
        <end position="851"/>
    </location>
</feature>
<dbReference type="PROSITE" id="PS50082">
    <property type="entry name" value="WD_REPEATS_2"/>
    <property type="match status" value="2"/>
</dbReference>
<dbReference type="SMART" id="SM00320">
    <property type="entry name" value="WD40"/>
    <property type="match status" value="8"/>
</dbReference>
<accession>A0A250JWW0</accession>
<dbReference type="Proteomes" id="UP000217343">
    <property type="component" value="Chromosome"/>
</dbReference>
<evidence type="ECO:0000256" key="1">
    <source>
        <dbReference type="ARBA" id="ARBA00022574"/>
    </source>
</evidence>
<dbReference type="KEGG" id="mmas:MYMAC_003736"/>
<keyword evidence="5" id="KW-1185">Reference proteome</keyword>
<dbReference type="AlphaFoldDB" id="A0A250JWW0"/>
<dbReference type="InterPro" id="IPR036322">
    <property type="entry name" value="WD40_repeat_dom_sf"/>
</dbReference>
<dbReference type="EMBL" id="CP022203">
    <property type="protein sequence ID" value="ATB48110.1"/>
    <property type="molecule type" value="Genomic_DNA"/>
</dbReference>
<evidence type="ECO:0000256" key="3">
    <source>
        <dbReference type="PROSITE-ProRule" id="PRU00221"/>
    </source>
</evidence>
<dbReference type="InterPro" id="IPR001680">
    <property type="entry name" value="WD40_rpt"/>
</dbReference>
<dbReference type="PROSITE" id="PS50294">
    <property type="entry name" value="WD_REPEATS_REGION"/>
    <property type="match status" value="2"/>
</dbReference>
<dbReference type="Pfam" id="PF00400">
    <property type="entry name" value="WD40"/>
    <property type="match status" value="3"/>
</dbReference>
<sequence length="851" mass="90263">MQGPTRFGAERAGTHSMFVRSFIRGTRARMACVLAMSAVLGCSDEGGDGRTSKPPGTARIERPAAAFTSGVAGTFRCVAEDPDGDALTYVFDWGRAKADTGVSQRVPSGTAADVTTTFQTVGEFSARCRAVDTHGQLGGWSEHAGFAVQAPPPADDGKRELTLDVLGLGQVRSTPAGFEGCTGTCRARFNLGTHVALDVEPAAGWRFVGWLGCGAEPIPNVMLIESDRRCTARFAPKVELAAEWRQSSAWRPSDAAWGPGGTLLAVLDPMGMQGVVRVWNVSQGRLSQELRMKSAALRSVAWGSRVDDLAVGLADGRVSLFSPGTEEPYRTWKAHTGAVAKLAWLPNGAELATVHNIATGGAEVRFWDATTGTESRPPLGATRTVQELHWSPDGLRIALEVQEGQVELHTLDAVGPPLVVDNAESFAWSPDGARYAVGSYRNVRVYGTASQAQEASWPGTWSVSSRLDWSRTKDWVVVSDRIRNLVVLDVATGAVVAEASEPPADPLNGTGYGAVRFHPHGESFVAVEELPAAVSLFSVEAQSPRAHRRELLTHAKAVNAIAWAPGEHTVASAGGDGKVRLWNASGQAQTTLDGHGGQEVLALGWDAGGAWLATGGADGRASIWEPAAGVRVSGPFQMTPLAPERTPRVEFVALHAAGGEGYLAVAGAHPILTGRQTGVQVWDIRTGAELLYIPRTDAPVVALGWSALGLVIVHDDATWDFWSPETGARQRVEGPRERLSAAALSPEGTQVACSDRLGVSVLDLATGNLVAEAANTTEQRTLAWSPEGKRFAGGGWAELVFQWELREDRHLQSSVVGAHEGAVMGVSWRPDGQALTTGGADTALVTWRTRR</sequence>
<dbReference type="PANTHER" id="PTHR19848:SF8">
    <property type="entry name" value="F-BOX AND WD REPEAT DOMAIN CONTAINING 7"/>
    <property type="match status" value="1"/>
</dbReference>
<dbReference type="InterPro" id="IPR015943">
    <property type="entry name" value="WD40/YVTN_repeat-like_dom_sf"/>
</dbReference>
<evidence type="ECO:0008006" key="6">
    <source>
        <dbReference type="Google" id="ProtNLM"/>
    </source>
</evidence>
<name>A0A250JWW0_9BACT</name>
<keyword evidence="1 3" id="KW-0853">WD repeat</keyword>
<gene>
    <name evidence="4" type="ORF">MYMAC_003736</name>
</gene>
<evidence type="ECO:0000313" key="5">
    <source>
        <dbReference type="Proteomes" id="UP000217343"/>
    </source>
</evidence>
<protein>
    <recommendedName>
        <fullName evidence="6">PKD domain-containing protein</fullName>
    </recommendedName>
</protein>
<dbReference type="Gene3D" id="2.130.10.10">
    <property type="entry name" value="YVTN repeat-like/Quinoprotein amine dehydrogenase"/>
    <property type="match status" value="4"/>
</dbReference>
<evidence type="ECO:0000313" key="4">
    <source>
        <dbReference type="EMBL" id="ATB48110.1"/>
    </source>
</evidence>